<comment type="caution">
    <text evidence="2">The sequence shown here is derived from an EMBL/GenBank/DDBJ whole genome shotgun (WGS) entry which is preliminary data.</text>
</comment>
<dbReference type="InterPro" id="IPR000742">
    <property type="entry name" value="EGF"/>
</dbReference>
<accession>A0A3M7QQT0</accession>
<dbReference type="AlphaFoldDB" id="A0A3M7QQT0"/>
<reference evidence="2 3" key="1">
    <citation type="journal article" date="2018" name="Sci. Rep.">
        <title>Genomic signatures of local adaptation to the degree of environmental predictability in rotifers.</title>
        <authorList>
            <person name="Franch-Gras L."/>
            <person name="Hahn C."/>
            <person name="Garcia-Roger E.M."/>
            <person name="Carmona M.J."/>
            <person name="Serra M."/>
            <person name="Gomez A."/>
        </authorList>
    </citation>
    <scope>NUCLEOTIDE SEQUENCE [LARGE SCALE GENOMIC DNA]</scope>
    <source>
        <strain evidence="2">HYR1</strain>
    </source>
</reference>
<dbReference type="Proteomes" id="UP000276133">
    <property type="component" value="Unassembled WGS sequence"/>
</dbReference>
<protein>
    <recommendedName>
        <fullName evidence="1">EGF-like domain-containing protein</fullName>
    </recommendedName>
</protein>
<feature type="domain" description="EGF-like" evidence="1">
    <location>
        <begin position="128"/>
        <end position="140"/>
    </location>
</feature>
<name>A0A3M7QQT0_BRAPC</name>
<proteinExistence type="predicted"/>
<gene>
    <name evidence="2" type="ORF">BpHYR1_002544</name>
</gene>
<evidence type="ECO:0000313" key="2">
    <source>
        <dbReference type="EMBL" id="RNA13569.1"/>
    </source>
</evidence>
<evidence type="ECO:0000313" key="3">
    <source>
        <dbReference type="Proteomes" id="UP000276133"/>
    </source>
</evidence>
<dbReference type="EMBL" id="REGN01005376">
    <property type="protein sequence ID" value="RNA13569.1"/>
    <property type="molecule type" value="Genomic_DNA"/>
</dbReference>
<evidence type="ECO:0000259" key="1">
    <source>
        <dbReference type="PROSITE" id="PS01186"/>
    </source>
</evidence>
<keyword evidence="3" id="KW-1185">Reference proteome</keyword>
<sequence length="310" mass="35890">MHSFYSCLCDCFFRFDVEFSLFFSNNFSNGNGDPNQLTKNYTNLLIDNLEHSLTDALKEDFCQTEADCLNASILNEKLEIYLNQLKNEIQNYTEINIPENREICNFFKDDCLLENRKCVISLLKTKKCVCQNGFFDYQHCTKNCQNNGICYKKKAKVEDVAVNQDDHFEETQIHQVENSKDFDKDNFFEDLEKPTNWNGEFDAEWDKFTADDEVNWDIIFGKNKDLDSIENAQETGAINPAFLTKSNLMIPRINLNGNKDLFGTDLSSTIKSQISLPGPINFEDFKGIPRAWLAGPNNEDYESDHSEVYF</sequence>
<dbReference type="PROSITE" id="PS01186">
    <property type="entry name" value="EGF_2"/>
    <property type="match status" value="1"/>
</dbReference>
<organism evidence="2 3">
    <name type="scientific">Brachionus plicatilis</name>
    <name type="common">Marine rotifer</name>
    <name type="synonym">Brachionus muelleri</name>
    <dbReference type="NCBI Taxonomy" id="10195"/>
    <lineage>
        <taxon>Eukaryota</taxon>
        <taxon>Metazoa</taxon>
        <taxon>Spiralia</taxon>
        <taxon>Gnathifera</taxon>
        <taxon>Rotifera</taxon>
        <taxon>Eurotatoria</taxon>
        <taxon>Monogononta</taxon>
        <taxon>Pseudotrocha</taxon>
        <taxon>Ploima</taxon>
        <taxon>Brachionidae</taxon>
        <taxon>Brachionus</taxon>
    </lineage>
</organism>
<dbReference type="OrthoDB" id="10580217at2759"/>